<protein>
    <submittedName>
        <fullName evidence="2">Uncharacterized protein</fullName>
    </submittedName>
</protein>
<evidence type="ECO:0000256" key="1">
    <source>
        <dbReference type="SAM" id="MobiDB-lite"/>
    </source>
</evidence>
<feature type="region of interest" description="Disordered" evidence="1">
    <location>
        <begin position="1"/>
        <end position="23"/>
    </location>
</feature>
<sequence>MRHEAARAGRHAHHDSEKMGKLPKNQVFLLSKTAALWLQ</sequence>
<reference evidence="3" key="1">
    <citation type="journal article" date="2012" name="PLoS ONE">
        <title>Comparative analysis of genome sequences covering the seven cronobacter species.</title>
        <authorList>
            <person name="Joseph S."/>
            <person name="Desai P."/>
            <person name="Ji Y."/>
            <person name="Cummings C.A."/>
            <person name="Shih R."/>
            <person name="Degoricija L."/>
            <person name="Rico A."/>
            <person name="Brzoska P."/>
            <person name="Hamby S.E."/>
            <person name="Masood N."/>
            <person name="Hariri S."/>
            <person name="Sonbol H."/>
            <person name="Chuzhanova N."/>
            <person name="McClelland M."/>
            <person name="Furtado M.R."/>
            <person name="Forsythe S.J."/>
        </authorList>
    </citation>
    <scope>NUCLEOTIDE SEQUENCE [LARGE SCALE GENOMIC DNA]</scope>
    <source>
        <strain evidence="3">1210</strain>
    </source>
</reference>
<keyword evidence="3" id="KW-1185">Reference proteome</keyword>
<evidence type="ECO:0000313" key="3">
    <source>
        <dbReference type="Proteomes" id="UP000009342"/>
    </source>
</evidence>
<gene>
    <name evidence="2" type="ORF">BN134_3677</name>
</gene>
<proteinExistence type="predicted"/>
<comment type="caution">
    <text evidence="2">The sequence shown here is derived from an EMBL/GenBank/DDBJ whole genome shotgun (WGS) entry which is preliminary data.</text>
</comment>
<evidence type="ECO:0000313" key="2">
    <source>
        <dbReference type="EMBL" id="CCJ82909.1"/>
    </source>
</evidence>
<organism evidence="2 3">
    <name type="scientific">Cronobacter dublinensis 1210</name>
    <dbReference type="NCBI Taxonomy" id="1208656"/>
    <lineage>
        <taxon>Bacteria</taxon>
        <taxon>Pseudomonadati</taxon>
        <taxon>Pseudomonadota</taxon>
        <taxon>Gammaproteobacteria</taxon>
        <taxon>Enterobacterales</taxon>
        <taxon>Enterobacteriaceae</taxon>
        <taxon>Cronobacter</taxon>
    </lineage>
</organism>
<dbReference type="EMBL" id="CAKZ01000173">
    <property type="protein sequence ID" value="CCJ82909.1"/>
    <property type="molecule type" value="Genomic_DNA"/>
</dbReference>
<name>A0ABP1WBI0_9ENTR</name>
<dbReference type="Proteomes" id="UP000009342">
    <property type="component" value="Unassembled WGS sequence"/>
</dbReference>
<accession>A0ABP1WBI0</accession>